<feature type="binding site" evidence="9">
    <location>
        <position position="288"/>
    </location>
    <ligand>
        <name>K(+)</name>
        <dbReference type="ChEBI" id="CHEBI:29103"/>
    </ligand>
</feature>
<comment type="pathway">
    <text evidence="9">Carbohydrate metabolism; D-ribose degradation; D-ribose 5-phosphate from beta-D-ribopyranose: step 2/2.</text>
</comment>
<evidence type="ECO:0000313" key="12">
    <source>
        <dbReference type="Proteomes" id="UP000254912"/>
    </source>
</evidence>
<dbReference type="PANTHER" id="PTHR10584">
    <property type="entry name" value="SUGAR KINASE"/>
    <property type="match status" value="1"/>
</dbReference>
<organism evidence="11 12">
    <name type="scientific">Weissella soli</name>
    <dbReference type="NCBI Taxonomy" id="155866"/>
    <lineage>
        <taxon>Bacteria</taxon>
        <taxon>Bacillati</taxon>
        <taxon>Bacillota</taxon>
        <taxon>Bacilli</taxon>
        <taxon>Lactobacillales</taxon>
        <taxon>Lactobacillaceae</taxon>
        <taxon>Weissella</taxon>
    </lineage>
</organism>
<dbReference type="GO" id="GO:0046872">
    <property type="term" value="F:metal ion binding"/>
    <property type="evidence" value="ECO:0007669"/>
    <property type="project" value="UniProtKB-KW"/>
</dbReference>
<dbReference type="UniPathway" id="UPA00916">
    <property type="reaction ID" value="UER00889"/>
</dbReference>
<evidence type="ECO:0000256" key="8">
    <source>
        <dbReference type="ARBA" id="ARBA00023277"/>
    </source>
</evidence>
<feature type="binding site" evidence="9">
    <location>
        <position position="250"/>
    </location>
    <ligand>
        <name>K(+)</name>
        <dbReference type="ChEBI" id="CHEBI:29103"/>
    </ligand>
</feature>
<dbReference type="InterPro" id="IPR029056">
    <property type="entry name" value="Ribokinase-like"/>
</dbReference>
<dbReference type="CDD" id="cd01174">
    <property type="entry name" value="ribokinase"/>
    <property type="match status" value="1"/>
</dbReference>
<keyword evidence="2 9" id="KW-0479">Metal-binding</keyword>
<dbReference type="GeneID" id="94545446"/>
<feature type="binding site" evidence="9">
    <location>
        <position position="285"/>
    </location>
    <ligand>
        <name>K(+)</name>
        <dbReference type="ChEBI" id="CHEBI:29103"/>
    </ligand>
</feature>
<evidence type="ECO:0000256" key="3">
    <source>
        <dbReference type="ARBA" id="ARBA00022741"/>
    </source>
</evidence>
<dbReference type="EC" id="2.7.1.15" evidence="9 10"/>
<comment type="caution">
    <text evidence="9">Lacks conserved residue(s) required for the propagation of feature annotation.</text>
</comment>
<sequence>MNKVIVIGSLNIDVQQRIERLPLQGETLGINKQTTAFGGKGANQAVAAARQGAAVHFIGSVGQDEGGRAYKELLKEEGISTATIKEIAHEPTGTAYIMLEPDGHNTILVYPGANASVTVADIEAAEALFVDADFVVAQFEVPQEAVLAGFRLAHKYHAKTILNPAPVRTSIEEAILAETDLVVPNETEAAALAHLAPTTDIEELAPVMASLRAKGMDNAIITLGEAGVYYDVDDVTGVRAIFKVQVVDTTAAGDTFIGTLAAHLTPDFSNLEEAILMATRASSLAVSHAGAIDSIPTLAAVQAANADV</sequence>
<gene>
    <name evidence="9" type="primary">rbsK</name>
    <name evidence="11" type="ORF">DFP99_1627</name>
</gene>
<dbReference type="EMBL" id="QRAS01000006">
    <property type="protein sequence ID" value="RDL01053.1"/>
    <property type="molecule type" value="Genomic_DNA"/>
</dbReference>
<evidence type="ECO:0000313" key="11">
    <source>
        <dbReference type="EMBL" id="RDL01053.1"/>
    </source>
</evidence>
<dbReference type="GO" id="GO:0005829">
    <property type="term" value="C:cytosol"/>
    <property type="evidence" value="ECO:0007669"/>
    <property type="project" value="TreeGrafter"/>
</dbReference>
<proteinExistence type="inferred from homology"/>
<dbReference type="PRINTS" id="PR00990">
    <property type="entry name" value="RIBOKINASE"/>
</dbReference>
<feature type="binding site" evidence="9">
    <location>
        <position position="140"/>
    </location>
    <ligand>
        <name>substrate</name>
    </ligand>
</feature>
<evidence type="ECO:0000256" key="10">
    <source>
        <dbReference type="NCBIfam" id="TIGR02152"/>
    </source>
</evidence>
<comment type="subunit">
    <text evidence="9">Homodimer.</text>
</comment>
<dbReference type="PANTHER" id="PTHR10584:SF166">
    <property type="entry name" value="RIBOKINASE"/>
    <property type="match status" value="1"/>
</dbReference>
<feature type="binding site" evidence="9">
    <location>
        <position position="294"/>
    </location>
    <ligand>
        <name>K(+)</name>
        <dbReference type="ChEBI" id="CHEBI:29103"/>
    </ligand>
</feature>
<feature type="binding site" evidence="9">
    <location>
        <begin position="253"/>
        <end position="254"/>
    </location>
    <ligand>
        <name>ATP</name>
        <dbReference type="ChEBI" id="CHEBI:30616"/>
    </ligand>
</feature>
<name>A0A288QUU1_9LACO</name>
<feature type="binding site" evidence="9">
    <location>
        <position position="248"/>
    </location>
    <ligand>
        <name>K(+)</name>
        <dbReference type="ChEBI" id="CHEBI:29103"/>
    </ligand>
</feature>
<accession>A0A288QUU1</accession>
<dbReference type="InterPro" id="IPR011877">
    <property type="entry name" value="Ribokinase"/>
</dbReference>
<dbReference type="HAMAP" id="MF_01987">
    <property type="entry name" value="Ribokinase"/>
    <property type="match status" value="1"/>
</dbReference>
<feature type="binding site" evidence="9">
    <location>
        <position position="290"/>
    </location>
    <ligand>
        <name>K(+)</name>
        <dbReference type="ChEBI" id="CHEBI:29103"/>
    </ligand>
</feature>
<keyword evidence="9" id="KW-0963">Cytoplasm</keyword>
<dbReference type="GO" id="GO:0005524">
    <property type="term" value="F:ATP binding"/>
    <property type="evidence" value="ECO:0007669"/>
    <property type="project" value="UniProtKB-UniRule"/>
</dbReference>
<dbReference type="GO" id="GO:0019303">
    <property type="term" value="P:D-ribose catabolic process"/>
    <property type="evidence" value="ECO:0007669"/>
    <property type="project" value="UniProtKB-UniRule"/>
</dbReference>
<keyword evidence="3 9" id="KW-0547">Nucleotide-binding</keyword>
<evidence type="ECO:0000256" key="5">
    <source>
        <dbReference type="ARBA" id="ARBA00022840"/>
    </source>
</evidence>
<dbReference type="Gene3D" id="3.40.1190.20">
    <property type="match status" value="1"/>
</dbReference>
<evidence type="ECO:0000256" key="1">
    <source>
        <dbReference type="ARBA" id="ARBA00022679"/>
    </source>
</evidence>
<comment type="subcellular location">
    <subcellularLocation>
        <location evidence="9">Cytoplasm</location>
    </subcellularLocation>
</comment>
<keyword evidence="6 9" id="KW-0460">Magnesium</keyword>
<dbReference type="AlphaFoldDB" id="A0A288QUU1"/>
<dbReference type="NCBIfam" id="TIGR02152">
    <property type="entry name" value="D_ribokin_bact"/>
    <property type="match status" value="1"/>
</dbReference>
<dbReference type="GO" id="GO:0004747">
    <property type="term" value="F:ribokinase activity"/>
    <property type="evidence" value="ECO:0007669"/>
    <property type="project" value="UniProtKB-UniRule"/>
</dbReference>
<comment type="function">
    <text evidence="9">Catalyzes the phosphorylation of ribose at O-5 in a reaction requiring ATP and magnesium. The resulting D-ribose-5-phosphate can then be used either for sythesis of nucleotides, histidine, and tryptophan, or as a component of the pentose phosphate pathway.</text>
</comment>
<dbReference type="SUPFAM" id="SSF53613">
    <property type="entry name" value="Ribokinase-like"/>
    <property type="match status" value="1"/>
</dbReference>
<keyword evidence="5 9" id="KW-0067">ATP-binding</keyword>
<comment type="caution">
    <text evidence="11">The sequence shown here is derived from an EMBL/GenBank/DDBJ whole genome shotgun (WGS) entry which is preliminary data.</text>
</comment>
<dbReference type="InterPro" id="IPR011611">
    <property type="entry name" value="PfkB_dom"/>
</dbReference>
<evidence type="ECO:0000256" key="2">
    <source>
        <dbReference type="ARBA" id="ARBA00022723"/>
    </source>
</evidence>
<evidence type="ECO:0000256" key="7">
    <source>
        <dbReference type="ARBA" id="ARBA00022958"/>
    </source>
</evidence>
<keyword evidence="8 9" id="KW-0119">Carbohydrate metabolism</keyword>
<dbReference type="Pfam" id="PF00294">
    <property type="entry name" value="PfkB"/>
    <property type="match status" value="1"/>
</dbReference>
<dbReference type="KEGG" id="wso:WSWS_00234"/>
<comment type="catalytic activity">
    <reaction evidence="9">
        <text>D-ribose + ATP = D-ribose 5-phosphate + ADP + H(+)</text>
        <dbReference type="Rhea" id="RHEA:13697"/>
        <dbReference type="ChEBI" id="CHEBI:15378"/>
        <dbReference type="ChEBI" id="CHEBI:30616"/>
        <dbReference type="ChEBI" id="CHEBI:47013"/>
        <dbReference type="ChEBI" id="CHEBI:78346"/>
        <dbReference type="ChEBI" id="CHEBI:456216"/>
        <dbReference type="EC" id="2.7.1.15"/>
    </reaction>
</comment>
<feature type="binding site" evidence="9">
    <location>
        <begin position="39"/>
        <end position="43"/>
    </location>
    <ligand>
        <name>substrate</name>
    </ligand>
</feature>
<dbReference type="Proteomes" id="UP000254912">
    <property type="component" value="Unassembled WGS sequence"/>
</dbReference>
<keyword evidence="7 9" id="KW-0630">Potassium</keyword>
<feature type="binding site" evidence="9">
    <location>
        <position position="254"/>
    </location>
    <ligand>
        <name>substrate</name>
    </ligand>
</feature>
<feature type="binding site" evidence="9">
    <location>
        <begin position="11"/>
        <end position="13"/>
    </location>
    <ligand>
        <name>substrate</name>
    </ligand>
</feature>
<evidence type="ECO:0000256" key="9">
    <source>
        <dbReference type="HAMAP-Rule" id="MF_01987"/>
    </source>
</evidence>
<keyword evidence="4 9" id="KW-0418">Kinase</keyword>
<comment type="activity regulation">
    <text evidence="9">Activated by a monovalent cation that binds near, but not in, the active site. The most likely occupant of the site in vivo is potassium. Ion binding induces a conformational change that may alter substrate affinity.</text>
</comment>
<feature type="active site" description="Proton acceptor" evidence="9">
    <location>
        <position position="254"/>
    </location>
</feature>
<protein>
    <recommendedName>
        <fullName evidence="9 10">Ribokinase</fullName>
        <shortName evidence="9">RK</shortName>
        <ecNumber evidence="9 10">2.7.1.15</ecNumber>
    </recommendedName>
</protein>
<feature type="binding site" evidence="9">
    <location>
        <begin position="222"/>
        <end position="227"/>
    </location>
    <ligand>
        <name>ATP</name>
        <dbReference type="ChEBI" id="CHEBI:30616"/>
    </ligand>
</feature>
<comment type="similarity">
    <text evidence="9">Belongs to the carbohydrate kinase PfkB family. Ribokinase subfamily.</text>
</comment>
<evidence type="ECO:0000256" key="6">
    <source>
        <dbReference type="ARBA" id="ARBA00022842"/>
    </source>
</evidence>
<reference evidence="11 12" key="1">
    <citation type="submission" date="2018-07" db="EMBL/GenBank/DDBJ databases">
        <title>Genomic Encyclopedia of Type Strains, Phase III (KMG-III): the genomes of soil and plant-associated and newly described type strains.</title>
        <authorList>
            <person name="Whitman W."/>
        </authorList>
    </citation>
    <scope>NUCLEOTIDE SEQUENCE [LARGE SCALE GENOMIC DNA]</scope>
    <source>
        <strain evidence="11 12">CECT 7031</strain>
    </source>
</reference>
<feature type="binding site" evidence="9">
    <location>
        <position position="185"/>
    </location>
    <ligand>
        <name>ATP</name>
        <dbReference type="ChEBI" id="CHEBI:30616"/>
    </ligand>
</feature>
<keyword evidence="1 9" id="KW-0808">Transferase</keyword>
<comment type="cofactor">
    <cofactor evidence="9">
        <name>Mg(2+)</name>
        <dbReference type="ChEBI" id="CHEBI:18420"/>
    </cofactor>
    <text evidence="9">Requires a divalent cation, most likely magnesium in vivo, as an electrophilic catalyst to aid phosphoryl group transfer. It is the chelate of the metal and the nucleotide that is the actual substrate.</text>
</comment>
<evidence type="ECO:0000256" key="4">
    <source>
        <dbReference type="ARBA" id="ARBA00022777"/>
    </source>
</evidence>
<dbReference type="InterPro" id="IPR002139">
    <property type="entry name" value="Ribo/fructo_kinase"/>
</dbReference>
<keyword evidence="12" id="KW-1185">Reference proteome</keyword>
<dbReference type="RefSeq" id="WP_070229546.1">
    <property type="nucleotide sequence ID" value="NZ_BJYO01000008.1"/>
</dbReference>